<reference evidence="7" key="1">
    <citation type="submission" date="2023-05" db="EMBL/GenBank/DDBJ databases">
        <title>Cataloging the Phylogenetic Diversity of Human Bladder Bacteria.</title>
        <authorList>
            <person name="Du J."/>
        </authorList>
    </citation>
    <scope>NUCLEOTIDE SEQUENCE</scope>
    <source>
        <strain evidence="7">UMB1231</strain>
    </source>
</reference>
<keyword evidence="4 7" id="KW-0067">ATP-binding</keyword>
<dbReference type="GO" id="GO:0016887">
    <property type="term" value="F:ATP hydrolysis activity"/>
    <property type="evidence" value="ECO:0007669"/>
    <property type="project" value="InterPro"/>
</dbReference>
<dbReference type="GO" id="GO:0098796">
    <property type="term" value="C:membrane protein complex"/>
    <property type="evidence" value="ECO:0007669"/>
    <property type="project" value="UniProtKB-ARBA"/>
</dbReference>
<protein>
    <submittedName>
        <fullName evidence="7">ABC transporter ATP-binding protein</fullName>
    </submittedName>
</protein>
<dbReference type="InterPro" id="IPR003593">
    <property type="entry name" value="AAA+_ATPase"/>
</dbReference>
<keyword evidence="3" id="KW-0547">Nucleotide-binding</keyword>
<evidence type="ECO:0000313" key="7">
    <source>
        <dbReference type="EMBL" id="MDK7187012.1"/>
    </source>
</evidence>
<evidence type="ECO:0000256" key="2">
    <source>
        <dbReference type="ARBA" id="ARBA00022448"/>
    </source>
</evidence>
<dbReference type="FunFam" id="3.40.50.300:FF:000032">
    <property type="entry name" value="Export ABC transporter ATP-binding protein"/>
    <property type="match status" value="1"/>
</dbReference>
<dbReference type="CDD" id="cd03255">
    <property type="entry name" value="ABC_MJ0796_LolCDE_FtsE"/>
    <property type="match status" value="1"/>
</dbReference>
<dbReference type="GO" id="GO:0006865">
    <property type="term" value="P:amino acid transport"/>
    <property type="evidence" value="ECO:0007669"/>
    <property type="project" value="UniProtKB-KW"/>
</dbReference>
<dbReference type="InterPro" id="IPR017871">
    <property type="entry name" value="ABC_transporter-like_CS"/>
</dbReference>
<sequence length="250" mass="27795">MLLKVEHLQKIYGHMNNRTQALKDINFEVDQGEFIAIMGESGSGKTTLLNILASLDQASAGQVILNGRNLASISQQDSAKFRREELGFVFQDFNLLDIFNNADNILLPLVLSDYQPQAMKERLAQVAQQIGIESLLNKFPYELSGGQKQRIAIARALITQPTLILADEPTGALDSKTADQMMALFQKINQAGHTILMVTHSIKTASAANRVLFIQDGIVFHEIYRGHMTNLTFQEQIANSLALLNRKEQA</sequence>
<dbReference type="SMART" id="SM00382">
    <property type="entry name" value="AAA"/>
    <property type="match status" value="1"/>
</dbReference>
<comment type="similarity">
    <text evidence="1">Belongs to the ABC transporter superfamily.</text>
</comment>
<dbReference type="Gene3D" id="3.40.50.300">
    <property type="entry name" value="P-loop containing nucleotide triphosphate hydrolases"/>
    <property type="match status" value="1"/>
</dbReference>
<proteinExistence type="inferred from homology"/>
<evidence type="ECO:0000256" key="1">
    <source>
        <dbReference type="ARBA" id="ARBA00005417"/>
    </source>
</evidence>
<organism evidence="7 8">
    <name type="scientific">Facklamia hominis</name>
    <dbReference type="NCBI Taxonomy" id="178214"/>
    <lineage>
        <taxon>Bacteria</taxon>
        <taxon>Bacillati</taxon>
        <taxon>Bacillota</taxon>
        <taxon>Bacilli</taxon>
        <taxon>Lactobacillales</taxon>
        <taxon>Aerococcaceae</taxon>
        <taxon>Facklamia</taxon>
    </lineage>
</organism>
<dbReference type="PANTHER" id="PTHR42798">
    <property type="entry name" value="LIPOPROTEIN-RELEASING SYSTEM ATP-BINDING PROTEIN LOLD"/>
    <property type="match status" value="1"/>
</dbReference>
<keyword evidence="5" id="KW-0029">Amino-acid transport</keyword>
<dbReference type="AlphaFoldDB" id="A0AAJ1Q3K8"/>
<dbReference type="GO" id="GO:0022857">
    <property type="term" value="F:transmembrane transporter activity"/>
    <property type="evidence" value="ECO:0007669"/>
    <property type="project" value="UniProtKB-ARBA"/>
</dbReference>
<dbReference type="EMBL" id="JASOOE010000005">
    <property type="protein sequence ID" value="MDK7187012.1"/>
    <property type="molecule type" value="Genomic_DNA"/>
</dbReference>
<gene>
    <name evidence="7" type="ORF">QP433_03370</name>
</gene>
<evidence type="ECO:0000313" key="8">
    <source>
        <dbReference type="Proteomes" id="UP001229251"/>
    </source>
</evidence>
<dbReference type="Pfam" id="PF00005">
    <property type="entry name" value="ABC_tran"/>
    <property type="match status" value="1"/>
</dbReference>
<dbReference type="RefSeq" id="WP_070609466.1">
    <property type="nucleotide sequence ID" value="NZ_CAUPDI010000006.1"/>
</dbReference>
<name>A0AAJ1Q3K8_9LACT</name>
<evidence type="ECO:0000256" key="5">
    <source>
        <dbReference type="ARBA" id="ARBA00022970"/>
    </source>
</evidence>
<dbReference type="InterPro" id="IPR017911">
    <property type="entry name" value="MacB-like_ATP-bd"/>
</dbReference>
<dbReference type="PROSITE" id="PS00211">
    <property type="entry name" value="ABC_TRANSPORTER_1"/>
    <property type="match status" value="1"/>
</dbReference>
<feature type="domain" description="ABC transporter" evidence="6">
    <location>
        <begin position="3"/>
        <end position="241"/>
    </location>
</feature>
<dbReference type="Proteomes" id="UP001229251">
    <property type="component" value="Unassembled WGS sequence"/>
</dbReference>
<evidence type="ECO:0000256" key="4">
    <source>
        <dbReference type="ARBA" id="ARBA00022840"/>
    </source>
</evidence>
<dbReference type="PROSITE" id="PS50893">
    <property type="entry name" value="ABC_TRANSPORTER_2"/>
    <property type="match status" value="1"/>
</dbReference>
<comment type="caution">
    <text evidence="7">The sequence shown here is derived from an EMBL/GenBank/DDBJ whole genome shotgun (WGS) entry which is preliminary data.</text>
</comment>
<evidence type="ECO:0000259" key="6">
    <source>
        <dbReference type="PROSITE" id="PS50893"/>
    </source>
</evidence>
<accession>A0AAJ1Q3K8</accession>
<dbReference type="InterPro" id="IPR027417">
    <property type="entry name" value="P-loop_NTPase"/>
</dbReference>
<keyword evidence="2" id="KW-0813">Transport</keyword>
<dbReference type="InterPro" id="IPR003439">
    <property type="entry name" value="ABC_transporter-like_ATP-bd"/>
</dbReference>
<dbReference type="SUPFAM" id="SSF52540">
    <property type="entry name" value="P-loop containing nucleoside triphosphate hydrolases"/>
    <property type="match status" value="1"/>
</dbReference>
<dbReference type="PANTHER" id="PTHR42798:SF7">
    <property type="entry name" value="ALPHA-D-RIBOSE 1-METHYLPHOSPHONATE 5-TRIPHOSPHATE SYNTHASE SUBUNIT PHNL"/>
    <property type="match status" value="1"/>
</dbReference>
<evidence type="ECO:0000256" key="3">
    <source>
        <dbReference type="ARBA" id="ARBA00022741"/>
    </source>
</evidence>
<dbReference type="GO" id="GO:0005524">
    <property type="term" value="F:ATP binding"/>
    <property type="evidence" value="ECO:0007669"/>
    <property type="project" value="UniProtKB-KW"/>
</dbReference>